<accession>A0AAN8HI11</accession>
<evidence type="ECO:0000313" key="2">
    <source>
        <dbReference type="Proteomes" id="UP001335648"/>
    </source>
</evidence>
<dbReference type="EMBL" id="JAULUE010002046">
    <property type="protein sequence ID" value="KAK5916072.1"/>
    <property type="molecule type" value="Genomic_DNA"/>
</dbReference>
<reference evidence="1 2" key="1">
    <citation type="journal article" date="2023" name="Mol. Biol. Evol.">
        <title>Genomics of Secondarily Temperate Adaptation in the Only Non-Antarctic Icefish.</title>
        <authorList>
            <person name="Rivera-Colon A.G."/>
            <person name="Rayamajhi N."/>
            <person name="Minhas B.F."/>
            <person name="Madrigal G."/>
            <person name="Bilyk K.T."/>
            <person name="Yoon V."/>
            <person name="Hune M."/>
            <person name="Gregory S."/>
            <person name="Cheng C.H.C."/>
            <person name="Catchen J.M."/>
        </authorList>
    </citation>
    <scope>NUCLEOTIDE SEQUENCE [LARGE SCALE GENOMIC DNA]</scope>
    <source>
        <strain evidence="1">JC2023a</strain>
    </source>
</reference>
<keyword evidence="2" id="KW-1185">Reference proteome</keyword>
<protein>
    <submittedName>
        <fullName evidence="1">Uncharacterized protein</fullName>
    </submittedName>
</protein>
<dbReference type="AlphaFoldDB" id="A0AAN8HI11"/>
<name>A0AAN8HI11_9TELE</name>
<comment type="caution">
    <text evidence="1">The sequence shown here is derived from an EMBL/GenBank/DDBJ whole genome shotgun (WGS) entry which is preliminary data.</text>
</comment>
<evidence type="ECO:0000313" key="1">
    <source>
        <dbReference type="EMBL" id="KAK5916072.1"/>
    </source>
</evidence>
<gene>
    <name evidence="1" type="ORF">CesoFtcFv8_001607</name>
</gene>
<dbReference type="Proteomes" id="UP001335648">
    <property type="component" value="Unassembled WGS sequence"/>
</dbReference>
<organism evidence="1 2">
    <name type="scientific">Champsocephalus esox</name>
    <name type="common">pike icefish</name>
    <dbReference type="NCBI Taxonomy" id="159716"/>
    <lineage>
        <taxon>Eukaryota</taxon>
        <taxon>Metazoa</taxon>
        <taxon>Chordata</taxon>
        <taxon>Craniata</taxon>
        <taxon>Vertebrata</taxon>
        <taxon>Euteleostomi</taxon>
        <taxon>Actinopterygii</taxon>
        <taxon>Neopterygii</taxon>
        <taxon>Teleostei</taxon>
        <taxon>Neoteleostei</taxon>
        <taxon>Acanthomorphata</taxon>
        <taxon>Eupercaria</taxon>
        <taxon>Perciformes</taxon>
        <taxon>Notothenioidei</taxon>
        <taxon>Channichthyidae</taxon>
        <taxon>Champsocephalus</taxon>
    </lineage>
</organism>
<proteinExistence type="predicted"/>
<sequence>MLSFSAFCMCYPESEETWLSWTSRHLKHASPLKEEPVCFRGQPCEERSISWHYQQVLQRTEADVERF</sequence>